<reference evidence="1" key="1">
    <citation type="submission" date="2023-10" db="EMBL/GenBank/DDBJ databases">
        <authorList>
            <person name="Rodriguez Cubillos JULIANA M."/>
            <person name="De Vega J."/>
        </authorList>
    </citation>
    <scope>NUCLEOTIDE SEQUENCE</scope>
</reference>
<accession>A0ACB0LW11</accession>
<comment type="caution">
    <text evidence="1">The sequence shown here is derived from an EMBL/GenBank/DDBJ whole genome shotgun (WGS) entry which is preliminary data.</text>
</comment>
<keyword evidence="2" id="KW-1185">Reference proteome</keyword>
<protein>
    <submittedName>
        <fullName evidence="1">Uncharacterized protein</fullName>
    </submittedName>
</protein>
<sequence length="230" mass="25505">MAEKCLNQNAQTNELVKQLSTKIDALATHNKMLETQISQVAQQQAAMAAPAGTFPRQPEPNPKGHANAIHAIITRSGKELQGPPDPRVKNSGSVKKTSMEAENSESPKEPVREAENPQLGDKEETTEKLTPAAPPVYKTPISFPQRLAKTKTEGHFKKFVELLKQLNITIPFSEAITQMPTYSKFLKEILSNKRKLDEDSTVALTEECSAIFQTKCHLNLKTLEVFQFPA</sequence>
<name>A0ACB0LW11_TRIPR</name>
<dbReference type="EMBL" id="CASHSV030000716">
    <property type="protein sequence ID" value="CAJ2672608.1"/>
    <property type="molecule type" value="Genomic_DNA"/>
</dbReference>
<dbReference type="Proteomes" id="UP001177021">
    <property type="component" value="Unassembled WGS sequence"/>
</dbReference>
<gene>
    <name evidence="1" type="ORF">MILVUS5_LOCUS36225</name>
</gene>
<proteinExistence type="predicted"/>
<evidence type="ECO:0000313" key="2">
    <source>
        <dbReference type="Proteomes" id="UP001177021"/>
    </source>
</evidence>
<organism evidence="1 2">
    <name type="scientific">Trifolium pratense</name>
    <name type="common">Red clover</name>
    <dbReference type="NCBI Taxonomy" id="57577"/>
    <lineage>
        <taxon>Eukaryota</taxon>
        <taxon>Viridiplantae</taxon>
        <taxon>Streptophyta</taxon>
        <taxon>Embryophyta</taxon>
        <taxon>Tracheophyta</taxon>
        <taxon>Spermatophyta</taxon>
        <taxon>Magnoliopsida</taxon>
        <taxon>eudicotyledons</taxon>
        <taxon>Gunneridae</taxon>
        <taxon>Pentapetalae</taxon>
        <taxon>rosids</taxon>
        <taxon>fabids</taxon>
        <taxon>Fabales</taxon>
        <taxon>Fabaceae</taxon>
        <taxon>Papilionoideae</taxon>
        <taxon>50 kb inversion clade</taxon>
        <taxon>NPAAA clade</taxon>
        <taxon>Hologalegina</taxon>
        <taxon>IRL clade</taxon>
        <taxon>Trifolieae</taxon>
        <taxon>Trifolium</taxon>
    </lineage>
</organism>
<evidence type="ECO:0000313" key="1">
    <source>
        <dbReference type="EMBL" id="CAJ2672608.1"/>
    </source>
</evidence>